<dbReference type="Gene3D" id="3.40.47.10">
    <property type="match status" value="1"/>
</dbReference>
<dbReference type="InterPro" id="IPR013968">
    <property type="entry name" value="PKS_KR"/>
</dbReference>
<dbReference type="Pfam" id="PF14765">
    <property type="entry name" value="PS-DH"/>
    <property type="match status" value="1"/>
</dbReference>
<dbReference type="PANTHER" id="PTHR43775">
    <property type="entry name" value="FATTY ACID SYNTHASE"/>
    <property type="match status" value="1"/>
</dbReference>
<dbReference type="InterPro" id="IPR049900">
    <property type="entry name" value="PKS_mFAS_DH"/>
</dbReference>
<sequence length="3993" mass="438502">MSSGCRPSAEPIAVVGSACRFPGGAISPAKLWELLKDPRDVLTEIPKSRFNSKAFYHPDSSHHGTTNVRHSYLLSEDHRLFDAQFFGTKPIEANSIDPQQRLLLETVYESLESAGIPMEQLQGSNTGVYVGLMTNDYADLLGRDIQSLPTYFASGTARSILSNRVSYFFDWHGPSMTIDTACSSSLIALHQAVLSLRNGESSMAVAAGTNLLLGPEQYVAESKLKMLSPTGRSRMWDTDADGYARGDGIAAVVLKPLSAALAAGDHVECIVRETGINQDGRTKGITMPNPIAQADLIHETYAKAGLDLSNPSDRPQYFEAHGTGTPAGDPVEAEAICTAFYGPKANYYRAADDEPPLYVGSVKTVIGHTEGTAGLAAVLKASLALQHAVIPPNLLLNEINPAVRPFYNDLQIASTAMEWPRLPTETPRRASVNSFGFGGSNAHAILESFDPKSTEHGTSDSSTALLTPFNFSANSERSLLATLGSYSTYLKDNPHLNLHDLSWTLNCRRSTLPFRLSVCASNATELVTKLDNAVMSPSEILPTSQTSNIKQPKLLGIFTGQGAQWARMGAELLLGSPLAAESIANLDLALRTLPEEDRPAWSLKDEILKDAQSSRIGEALFSQSLSTAVQIMLVHLLRSAGIEFAAVVGHSSGEIAAAYAAGYISADDAIRIAYYRGWSLQNPHNYNGIKGAMMAVGTSFEDAQELCEMPSLEGRICVAASNSSASVTLSGDADAIDEAKDTFLDEKKFARLLKVDKAYHSHHMLSCAAPYIAALQRCSINIKPRSGARAVWISSVYSKDIEHVHDSLNDTYWSNNMVNPVMFSQAVAYAVGALGPFDMALEIGPHPALKGPTLQTIQEISGNAVPYSGTLTRGKKDKQSFASALGAMWASLGVHAVDFSAFERRTAGSCPQPTLIKGLPSYSWDHDRVYWHESRISTTLRTGNDEFHPLLGIKCPDSTDKELRWRNYLHPREIPWLSHHQVQGQIVFPAAGYISAATELLVQKFELESIQLIDFENVIIGQALVLEENSGVEVIFTLTILESGKDVVTASYSCYSDAKKGTSSMSLHASAHIRILLGDCDQAALPARTSSQVPFLRVEEARFYSSVSELGFGYTGPFRALTGLSRKMDEATGMITVPAEDETGKSLVMHPASLDGAIQSIMLAYCFPGDGRLRTLYLPTRIDRIRINPCSCVGLSGPGMFLPFHASAADVRFAEVSGDVDIYSSDGRFTVVQLQGLRTTPLTPLSPDKDVPLFTEMTWALEVPTGRERDSEMDWLTEDCTPALQLERIAHFYLKNLHHSILEPVRSQVMGHHSHLLTYAAHCVALVESGDHPFAGQEWANDTRETISHTLDRFANSIDGKAMRLVGESLPSVVQGEANILDILMQDNTLAQFHAGTLGMRSYLNEVARIASQISHRYPHINILEIGAGSGETTESVLREVDTAFASYTYTDFLSTWFDSAQDKFQPYQAKMAFKVLDIEKDVSEQGYGEESYDLVIATLALYATKNLGHTLSNIRRLLKPGGYLLILELTDPNVMRFGVVLAGLPGWWLGHQEGRTLSPSISQEEWDDLMRAAGFSGIDVSVPHNTERLLPFSIMVSQATDHRMSLLRDPLATSHQALDVESLTLIGGKTALTTTMVKHIKNVVGRHYKSIRSYAGLAEIGIEELPFMGTVLSLAELDAPAFISMTPESLKAFQELFRQSKNVLWVGHGARGENPVGNMFTGIQRTIAKEMHHLRIQFLNFSSPTEADADLIGERLLQLVAADVWEQSNQLEGILWYTEREISVRNGKAFIPRLRLQTQRNDRYNSSKRLIVDTVDRNNATVAISRAGNYQVTETDTLKLPLFDGQTEIQITHSLLRSLMITESDQLFLVAGKTPKGNGYVVALAENLTSLVHVPPSWTVTCGESEDQAIQSLISLYIHFLAQSMVKKVLPGKALAVLDPDYSIAAVLTDYAHQRGVQLVLFTTKDSSCSSPWTHIHRHTTRREISNKIPPNVTRLVNVGGDSDVACLLKELLPADCLLESELDLTREGSQTSPHLAVNQISSQLQTTWTTASSGHTPVNLHRLPQLSLRDLIESQQQSLPQSVITWDHLKLPVQVIPASKRVKFAKNKTYWLVGLTRGLGLSLCQWMARQGAKYIALSSRNPKVDEQWIQKMACNGCIVRVFATDITNRVSVHNTHRHILDAMPPIGGVAQGAMVLQDTMFLDLDLARFNTVLQPKVKGSLLLDELFSDNSLDFMIFFSSMAALTGNPGQTAYNAANMFMASLAAQRQKRGLAGHAINIGPIVGNGYVTRELNMSQQSYLYKVGHSWMSEQDFHEIFAEGVLSCLQRTNTADICSGLRIDDDDSKDWIANPIFQHLVFKSNTLIEGDKKNKTSVVAKARLLETTSNLEVMAVLQDAFTLKLQSALQLDPNKSLLDMSPDELGVDSLNAVDFRSYFLKELGVDIPVLKIVNAVSIRDLLVFVASSLPESLIPNLKDNDNSDTRSQISRPPSPPTPISPSSTLEISPSDPVSLDKDEPEAFHLDYLQSLNLGSSKSSGSLNVGDSSSDPNEDKVSLSSLDNDSEVIERRDVHRTVPMSFGQSRFWFLRSFVQDHTAFNVTPTFELTGKLNVEKFARAVDIVGQRHEALRSFFFTDESKRHMQGVWATSPLRLEHDHVTDKSEVDLALHRMKIHIFNIAEGEVIRIQLLSLAPNHHWLIFGFHHINMDGVSFETIWSELEQAYKGTLTPLDSLQFPDFATRQLRQFEEGAWADDLEYWRETFAVLPPPIPLLHFSLQPARPNVSGYATHGAQIRLDAGLSDEIDKCCRMFKVSTFHFHLAVWQILLHRHLNVGDICVGLADSNRTDADILQSVGMFLNLLPIKFSLDASQSFGEALKVTRRAAQEALAHSRVPFDVILSDLNVPRSASYSPLFQAFFNYRPRTEESRDFCGCQAEGTLLTAGETSHDLHLDVAHFASGQTLVHLLVQKDLYGLEHAEILLRSYQNLVRAFTRNPATKVAWPPLFLEADIDEGLLAGRGPESPSLWSPTLVHRIDDITDLYPGRIGVKEPDGVQLTYFQLQERVTVVANELVGRGVAFGTRVGVFQSASVNWICSLLAVWRVGATYLPLDKKVGMDRLSMMIAESKALVILTESTTTADFPLLHSSAQQLNVSTLPASSQSLVANQATPTLTAAIMYTSGSTGVPKGISISHSSYLHQIQSSSLAWGFPSGKETVLHQSSYAWDMSMYQILVSLCNGATIVIVPNTRRGDPLAITALIASEKVTTVFATPTEYLSWFRHGRSSLQESILTTAISGGEAMTDTLAKEFQSLDKSELRLFNAYGPAEITIASSTAEIDYTQFKTDTVDSCFGLYTLSNYSVYIVDENLQPVPLGLPGEVFIGGAGVAQGYLDPRLTTKSFFPDRYASSFFKSEGWTTAYRTGDRGRLTQDGRLVLLGRIEGDNQIKLGGIRINIEEIESTLVRGSKGRLSQAVVSVRSDSGHANSEPFLVAFVVPGNAEAPEDVSQFLASFAINLPLPPYMRPALMIPIPIVPQNASGKVDRYAISRIPIQRPIPQMVCDEAPAPIEQSLRRLWQEVIPQDLVALHSINSRSDFFHVGGSSLSLVDLQALVQDRFGVSVPLYQLFEASTLQRMAHRIQNISPAHVSQSVDWDEELESLLTELPISPNIESTTAPSGTGVVILTGATGFIGKEILRQLVEDDRVQAVYCLAVRKPLAQLPAIFASQKVHVYHGNLGSPQLGLSDEDAVSIFDSADVVIHNGADVSFMKSYQSLKLTNVASTAELVKLTLPRRVPFHFISSGSVTRFALQESFEEASLASYPPPGIPRDGYATAKWVSEVYLERVSQQLGLPVWIHRPSSVTGAGAPELDLMSNIMRYCQAIRKIPDSKSWTGVFDFISVESAAAQIIHAVHLSGASVSDGGGVEFIHESGEIQVGQDEVQSLMERGSGQRYEAVPVIEWVEEAEKAGMSALLGMYLHQASEGQMLLPRLLKGNVESAR</sequence>
<dbReference type="InterPro" id="IPR014043">
    <property type="entry name" value="Acyl_transferase_dom"/>
</dbReference>
<dbReference type="SUPFAM" id="SSF51735">
    <property type="entry name" value="NAD(P)-binding Rossmann-fold domains"/>
    <property type="match status" value="2"/>
</dbReference>
<dbReference type="PROSITE" id="PS52004">
    <property type="entry name" value="KS3_2"/>
    <property type="match status" value="1"/>
</dbReference>
<evidence type="ECO:0000256" key="8">
    <source>
        <dbReference type="ARBA" id="ARBA00029443"/>
    </source>
</evidence>
<evidence type="ECO:0000256" key="7">
    <source>
        <dbReference type="ARBA" id="ARBA00023268"/>
    </source>
</evidence>
<dbReference type="GO" id="GO:1901336">
    <property type="term" value="P:lactone biosynthetic process"/>
    <property type="evidence" value="ECO:0007669"/>
    <property type="project" value="UniProtKB-ARBA"/>
</dbReference>
<dbReference type="InterPro" id="IPR016039">
    <property type="entry name" value="Thiolase-like"/>
</dbReference>
<dbReference type="InterPro" id="IPR013217">
    <property type="entry name" value="Methyltransf_12"/>
</dbReference>
<dbReference type="CDD" id="cd05930">
    <property type="entry name" value="A_NRPS"/>
    <property type="match status" value="1"/>
</dbReference>
<dbReference type="Pfam" id="PF02801">
    <property type="entry name" value="Ketoacyl-synt_C"/>
    <property type="match status" value="1"/>
</dbReference>
<feature type="compositionally biased region" description="Low complexity" evidence="10">
    <location>
        <begin position="2498"/>
        <end position="2508"/>
    </location>
</feature>
<dbReference type="Pfam" id="PF07993">
    <property type="entry name" value="NAD_binding_4"/>
    <property type="match status" value="1"/>
</dbReference>
<dbReference type="SMART" id="SM00823">
    <property type="entry name" value="PKS_PP"/>
    <property type="match status" value="2"/>
</dbReference>
<keyword evidence="7" id="KW-0511">Multifunctional enzyme</keyword>
<dbReference type="GO" id="GO:0016874">
    <property type="term" value="F:ligase activity"/>
    <property type="evidence" value="ECO:0007669"/>
    <property type="project" value="UniProtKB-KW"/>
</dbReference>
<keyword evidence="3" id="KW-0436">Ligase</keyword>
<dbReference type="GO" id="GO:0004315">
    <property type="term" value="F:3-oxoacyl-[acyl-carrier-protein] synthase activity"/>
    <property type="evidence" value="ECO:0007669"/>
    <property type="project" value="InterPro"/>
</dbReference>
<proteinExistence type="inferred from homology"/>
<dbReference type="InterPro" id="IPR050091">
    <property type="entry name" value="PKS_NRPS_Biosynth_Enz"/>
</dbReference>
<dbReference type="Gene3D" id="3.40.50.720">
    <property type="entry name" value="NAD(P)-binding Rossmann-like Domain"/>
    <property type="match status" value="2"/>
</dbReference>
<dbReference type="InterPro" id="IPR049551">
    <property type="entry name" value="PKS_DH_C"/>
</dbReference>
<dbReference type="CDD" id="cd00833">
    <property type="entry name" value="PKS"/>
    <property type="match status" value="1"/>
</dbReference>
<feature type="region of interest" description="N-terminal hotdog fold" evidence="9">
    <location>
        <begin position="948"/>
        <end position="1080"/>
    </location>
</feature>
<dbReference type="InterPro" id="IPR001227">
    <property type="entry name" value="Ac_transferase_dom_sf"/>
</dbReference>
<dbReference type="Proteomes" id="UP001149163">
    <property type="component" value="Unassembled WGS sequence"/>
</dbReference>
<feature type="domain" description="Carrier" evidence="11">
    <location>
        <begin position="3557"/>
        <end position="3637"/>
    </location>
</feature>
<dbReference type="InterPro" id="IPR042099">
    <property type="entry name" value="ANL_N_sf"/>
</dbReference>
<dbReference type="InterPro" id="IPR014031">
    <property type="entry name" value="Ketoacyl_synth_C"/>
</dbReference>
<feature type="domain" description="PKS/mFAS DH" evidence="13">
    <location>
        <begin position="948"/>
        <end position="1248"/>
    </location>
</feature>
<dbReference type="InterPro" id="IPR018201">
    <property type="entry name" value="Ketoacyl_synth_AS"/>
</dbReference>
<dbReference type="InterPro" id="IPR036736">
    <property type="entry name" value="ACP-like_sf"/>
</dbReference>
<dbReference type="GO" id="GO:0031177">
    <property type="term" value="F:phosphopantetheine binding"/>
    <property type="evidence" value="ECO:0007669"/>
    <property type="project" value="InterPro"/>
</dbReference>
<dbReference type="Gene3D" id="3.40.366.10">
    <property type="entry name" value="Malonyl-Coenzyme A Acyl Carrier Protein, domain 2"/>
    <property type="match status" value="1"/>
</dbReference>
<evidence type="ECO:0000313" key="15">
    <source>
        <dbReference type="Proteomes" id="UP001149163"/>
    </source>
</evidence>
<dbReference type="Gene3D" id="3.40.50.12780">
    <property type="entry name" value="N-terminal domain of ligase-like"/>
    <property type="match status" value="1"/>
</dbReference>
<dbReference type="Gene3D" id="3.30.559.10">
    <property type="entry name" value="Chloramphenicol acetyltransferase-like domain"/>
    <property type="match status" value="1"/>
</dbReference>
<dbReference type="InterPro" id="IPR036291">
    <property type="entry name" value="NAD(P)-bd_dom_sf"/>
</dbReference>
<dbReference type="GO" id="GO:0006633">
    <property type="term" value="P:fatty acid biosynthetic process"/>
    <property type="evidence" value="ECO:0007669"/>
    <property type="project" value="InterPro"/>
</dbReference>
<dbReference type="InterPro" id="IPR001242">
    <property type="entry name" value="Condensation_dom"/>
</dbReference>
<comment type="similarity">
    <text evidence="8">In the C-terminal section; belongs to the NRP synthetase family.</text>
</comment>
<dbReference type="PANTHER" id="PTHR43775:SF20">
    <property type="entry name" value="HYBRID PKS-NRPS SYNTHETASE APDA"/>
    <property type="match status" value="1"/>
</dbReference>
<dbReference type="SUPFAM" id="SSF55048">
    <property type="entry name" value="Probable ACP-binding domain of malonyl-CoA ACP transacylase"/>
    <property type="match status" value="1"/>
</dbReference>
<comment type="caution">
    <text evidence="14">The sequence shown here is derived from an EMBL/GenBank/DDBJ whole genome shotgun (WGS) entry which is preliminary data.</text>
</comment>
<dbReference type="InterPro" id="IPR014030">
    <property type="entry name" value="Ketoacyl_synth_N"/>
</dbReference>
<dbReference type="SUPFAM" id="SSF47336">
    <property type="entry name" value="ACP-like"/>
    <property type="match status" value="2"/>
</dbReference>
<evidence type="ECO:0000256" key="2">
    <source>
        <dbReference type="ARBA" id="ARBA00022553"/>
    </source>
</evidence>
<dbReference type="SUPFAM" id="SSF56801">
    <property type="entry name" value="Acetyl-CoA synthetase-like"/>
    <property type="match status" value="1"/>
</dbReference>
<dbReference type="PROSITE" id="PS50075">
    <property type="entry name" value="CARRIER"/>
    <property type="match status" value="2"/>
</dbReference>
<dbReference type="InterPro" id="IPR020806">
    <property type="entry name" value="PKS_PP-bd"/>
</dbReference>
<dbReference type="InterPro" id="IPR057326">
    <property type="entry name" value="KR_dom"/>
</dbReference>
<feature type="region of interest" description="Disordered" evidence="10">
    <location>
        <begin position="2534"/>
        <end position="2559"/>
    </location>
</feature>
<dbReference type="InterPro" id="IPR029063">
    <property type="entry name" value="SAM-dependent_MTases_sf"/>
</dbReference>
<dbReference type="InterPro" id="IPR020807">
    <property type="entry name" value="PKS_DH"/>
</dbReference>
<dbReference type="SMART" id="SM00827">
    <property type="entry name" value="PKS_AT"/>
    <property type="match status" value="1"/>
</dbReference>
<evidence type="ECO:0000313" key="14">
    <source>
        <dbReference type="EMBL" id="KAJ5151344.1"/>
    </source>
</evidence>
<dbReference type="SUPFAM" id="SSF53335">
    <property type="entry name" value="S-adenosyl-L-methionine-dependent methyltransferases"/>
    <property type="match status" value="1"/>
</dbReference>
<dbReference type="RefSeq" id="XP_056538677.1">
    <property type="nucleotide sequence ID" value="XM_056692720.1"/>
</dbReference>
<dbReference type="Pfam" id="PF00501">
    <property type="entry name" value="AMP-binding"/>
    <property type="match status" value="1"/>
</dbReference>
<dbReference type="SUPFAM" id="SSF53901">
    <property type="entry name" value="Thiolase-like"/>
    <property type="match status" value="1"/>
</dbReference>
<dbReference type="Gene3D" id="3.30.559.30">
    <property type="entry name" value="Nonribosomal peptide synthetase, condensation domain"/>
    <property type="match status" value="1"/>
</dbReference>
<dbReference type="SMART" id="SM00825">
    <property type="entry name" value="PKS_KS"/>
    <property type="match status" value="1"/>
</dbReference>
<dbReference type="GO" id="GO:0004312">
    <property type="term" value="F:fatty acid synthase activity"/>
    <property type="evidence" value="ECO:0007669"/>
    <property type="project" value="TreeGrafter"/>
</dbReference>
<dbReference type="Gene3D" id="3.40.50.150">
    <property type="entry name" value="Vaccinia Virus protein VP39"/>
    <property type="match status" value="1"/>
</dbReference>
<dbReference type="Pfam" id="PF21089">
    <property type="entry name" value="PKS_DH_N"/>
    <property type="match status" value="1"/>
</dbReference>
<dbReference type="Gene3D" id="3.30.300.30">
    <property type="match status" value="1"/>
</dbReference>
<evidence type="ECO:0000256" key="5">
    <source>
        <dbReference type="ARBA" id="ARBA00022679"/>
    </source>
</evidence>
<dbReference type="PROSITE" id="PS52019">
    <property type="entry name" value="PKS_MFAS_DH"/>
    <property type="match status" value="1"/>
</dbReference>
<dbReference type="InterPro" id="IPR009081">
    <property type="entry name" value="PP-bd_ACP"/>
</dbReference>
<keyword evidence="15" id="KW-1185">Reference proteome</keyword>
<evidence type="ECO:0000256" key="10">
    <source>
        <dbReference type="SAM" id="MobiDB-lite"/>
    </source>
</evidence>
<dbReference type="InterPro" id="IPR045851">
    <property type="entry name" value="AMP-bd_C_sf"/>
</dbReference>
<dbReference type="FunFam" id="3.40.47.10:FF:000019">
    <property type="entry name" value="Polyketide synthase type I"/>
    <property type="match status" value="1"/>
</dbReference>
<gene>
    <name evidence="14" type="ORF">N7482_010596</name>
</gene>
<feature type="compositionally biased region" description="Low complexity" evidence="10">
    <location>
        <begin position="2534"/>
        <end position="2548"/>
    </location>
</feature>
<dbReference type="PROSITE" id="PS00606">
    <property type="entry name" value="KS3_1"/>
    <property type="match status" value="1"/>
</dbReference>
<dbReference type="Pfam" id="PF08242">
    <property type="entry name" value="Methyltransf_12"/>
    <property type="match status" value="1"/>
</dbReference>
<dbReference type="SUPFAM" id="SSF52151">
    <property type="entry name" value="FabD/lysophospholipase-like"/>
    <property type="match status" value="1"/>
</dbReference>
<name>A0A9W9LE77_9EURO</name>
<reference evidence="14" key="1">
    <citation type="submission" date="2022-11" db="EMBL/GenBank/DDBJ databases">
        <authorList>
            <person name="Petersen C."/>
        </authorList>
    </citation>
    <scope>NUCLEOTIDE SEQUENCE</scope>
    <source>
        <strain evidence="14">IBT 26290</strain>
    </source>
</reference>
<dbReference type="EMBL" id="JAPQKN010000008">
    <property type="protein sequence ID" value="KAJ5151344.1"/>
    <property type="molecule type" value="Genomic_DNA"/>
</dbReference>
<dbReference type="SMART" id="SM00822">
    <property type="entry name" value="PKS_KR"/>
    <property type="match status" value="1"/>
</dbReference>
<dbReference type="SMART" id="SM00826">
    <property type="entry name" value="PKS_DH"/>
    <property type="match status" value="1"/>
</dbReference>
<dbReference type="Pfam" id="PF00698">
    <property type="entry name" value="Acyl_transf_1"/>
    <property type="match status" value="1"/>
</dbReference>
<evidence type="ECO:0000256" key="6">
    <source>
        <dbReference type="ARBA" id="ARBA00022737"/>
    </source>
</evidence>
<feature type="domain" description="Carrier" evidence="11">
    <location>
        <begin position="2386"/>
        <end position="2467"/>
    </location>
</feature>
<dbReference type="GO" id="GO:0030639">
    <property type="term" value="P:polyketide biosynthetic process"/>
    <property type="evidence" value="ECO:0007669"/>
    <property type="project" value="UniProtKB-ARBA"/>
</dbReference>
<feature type="active site" description="Proton acceptor; for dehydratase activity" evidence="9">
    <location>
        <position position="980"/>
    </location>
</feature>
<evidence type="ECO:0000259" key="11">
    <source>
        <dbReference type="PROSITE" id="PS50075"/>
    </source>
</evidence>
<keyword evidence="1" id="KW-0596">Phosphopantetheine</keyword>
<evidence type="ECO:0000256" key="3">
    <source>
        <dbReference type="ARBA" id="ARBA00022598"/>
    </source>
</evidence>
<keyword evidence="2" id="KW-0597">Phosphoprotein</keyword>
<feature type="region of interest" description="C-terminal hotdog fold" evidence="9">
    <location>
        <begin position="1095"/>
        <end position="1248"/>
    </location>
</feature>
<keyword evidence="6" id="KW-0677">Repeat</keyword>
<dbReference type="PROSITE" id="PS00455">
    <property type="entry name" value="AMP_BINDING"/>
    <property type="match status" value="1"/>
</dbReference>
<dbReference type="InterPro" id="IPR013120">
    <property type="entry name" value="FAR_NAD-bd"/>
</dbReference>
<protein>
    <submittedName>
        <fullName evidence="14">Polyketide synthase-nonribosomal peptide synthetase</fullName>
    </submittedName>
</protein>
<dbReference type="InterPro" id="IPR016035">
    <property type="entry name" value="Acyl_Trfase/lysoPLipase"/>
</dbReference>
<dbReference type="CDD" id="cd02440">
    <property type="entry name" value="AdoMet_MTases"/>
    <property type="match status" value="1"/>
</dbReference>
<dbReference type="InterPro" id="IPR020845">
    <property type="entry name" value="AMP-binding_CS"/>
</dbReference>
<accession>A0A9W9LE77</accession>
<dbReference type="OrthoDB" id="329835at2759"/>
<dbReference type="Pfam" id="PF00550">
    <property type="entry name" value="PP-binding"/>
    <property type="match status" value="2"/>
</dbReference>
<dbReference type="CDD" id="cd19532">
    <property type="entry name" value="C_PKS-NRPS"/>
    <property type="match status" value="1"/>
</dbReference>
<evidence type="ECO:0000259" key="13">
    <source>
        <dbReference type="PROSITE" id="PS52019"/>
    </source>
</evidence>
<dbReference type="SUPFAM" id="SSF52777">
    <property type="entry name" value="CoA-dependent acyltransferases"/>
    <property type="match status" value="2"/>
</dbReference>
<dbReference type="InterPro" id="IPR000873">
    <property type="entry name" value="AMP-dep_synth/lig_dom"/>
</dbReference>
<keyword evidence="5" id="KW-0808">Transferase</keyword>
<evidence type="ECO:0000259" key="12">
    <source>
        <dbReference type="PROSITE" id="PS52004"/>
    </source>
</evidence>
<dbReference type="Gene3D" id="3.10.129.110">
    <property type="entry name" value="Polyketide synthase dehydratase"/>
    <property type="match status" value="1"/>
</dbReference>
<keyword evidence="4" id="KW-0489">Methyltransferase</keyword>
<dbReference type="InterPro" id="IPR049552">
    <property type="entry name" value="PKS_DH_N"/>
</dbReference>
<dbReference type="Pfam" id="PF00109">
    <property type="entry name" value="ketoacyl-synt"/>
    <property type="match status" value="1"/>
</dbReference>
<evidence type="ECO:0000256" key="1">
    <source>
        <dbReference type="ARBA" id="ARBA00022450"/>
    </source>
</evidence>
<dbReference type="Pfam" id="PF22621">
    <property type="entry name" value="CurL-like_PKS_C"/>
    <property type="match status" value="1"/>
</dbReference>
<dbReference type="InterPro" id="IPR042104">
    <property type="entry name" value="PKS_dehydratase_sf"/>
</dbReference>
<reference evidence="14" key="2">
    <citation type="journal article" date="2023" name="IMA Fungus">
        <title>Comparative genomic study of the Penicillium genus elucidates a diverse pangenome and 15 lateral gene transfer events.</title>
        <authorList>
            <person name="Petersen C."/>
            <person name="Sorensen T."/>
            <person name="Nielsen M.R."/>
            <person name="Sondergaard T.E."/>
            <person name="Sorensen J.L."/>
            <person name="Fitzpatrick D.A."/>
            <person name="Frisvad J.C."/>
            <person name="Nielsen K.L."/>
        </authorList>
    </citation>
    <scope>NUCLEOTIDE SEQUENCE</scope>
    <source>
        <strain evidence="14">IBT 26290</strain>
    </source>
</reference>
<dbReference type="InterPro" id="IPR020841">
    <property type="entry name" value="PKS_Beta-ketoAc_synthase_dom"/>
</dbReference>
<evidence type="ECO:0000256" key="9">
    <source>
        <dbReference type="PROSITE-ProRule" id="PRU01363"/>
    </source>
</evidence>
<feature type="region of interest" description="Disordered" evidence="10">
    <location>
        <begin position="2473"/>
        <end position="2514"/>
    </location>
</feature>
<dbReference type="GeneID" id="81431896"/>
<dbReference type="InterPro" id="IPR016036">
    <property type="entry name" value="Malonyl_transacylase_ACP-bd"/>
</dbReference>
<feature type="domain" description="Ketosynthase family 3 (KS3)" evidence="12">
    <location>
        <begin position="9"/>
        <end position="448"/>
    </location>
</feature>
<evidence type="ECO:0000256" key="4">
    <source>
        <dbReference type="ARBA" id="ARBA00022603"/>
    </source>
</evidence>
<dbReference type="Pfam" id="PF00668">
    <property type="entry name" value="Condensation"/>
    <property type="match status" value="1"/>
</dbReference>
<dbReference type="Pfam" id="PF08659">
    <property type="entry name" value="KR"/>
    <property type="match status" value="1"/>
</dbReference>
<dbReference type="InterPro" id="IPR023213">
    <property type="entry name" value="CAT-like_dom_sf"/>
</dbReference>
<organism evidence="14 15">
    <name type="scientific">Penicillium canariense</name>
    <dbReference type="NCBI Taxonomy" id="189055"/>
    <lineage>
        <taxon>Eukaryota</taxon>
        <taxon>Fungi</taxon>
        <taxon>Dikarya</taxon>
        <taxon>Ascomycota</taxon>
        <taxon>Pezizomycotina</taxon>
        <taxon>Eurotiomycetes</taxon>
        <taxon>Eurotiomycetidae</taxon>
        <taxon>Eurotiales</taxon>
        <taxon>Aspergillaceae</taxon>
        <taxon>Penicillium</taxon>
    </lineage>
</organism>
<dbReference type="Gene3D" id="1.10.1200.10">
    <property type="entry name" value="ACP-like"/>
    <property type="match status" value="2"/>
</dbReference>
<feature type="active site" description="Proton donor; for dehydratase activity" evidence="9">
    <location>
        <position position="1155"/>
    </location>
</feature>